<organism evidence="3 4">
    <name type="scientific">Saccharicrinis fermentans DSM 9555 = JCM 21142</name>
    <dbReference type="NCBI Taxonomy" id="869213"/>
    <lineage>
        <taxon>Bacteria</taxon>
        <taxon>Pseudomonadati</taxon>
        <taxon>Bacteroidota</taxon>
        <taxon>Bacteroidia</taxon>
        <taxon>Marinilabiliales</taxon>
        <taxon>Marinilabiliaceae</taxon>
        <taxon>Saccharicrinis</taxon>
    </lineage>
</organism>
<proteinExistence type="predicted"/>
<feature type="domain" description="WYL" evidence="1">
    <location>
        <begin position="155"/>
        <end position="218"/>
    </location>
</feature>
<evidence type="ECO:0000259" key="2">
    <source>
        <dbReference type="Pfam" id="PF25583"/>
    </source>
</evidence>
<dbReference type="STRING" id="869213.GCA_000517085_00403"/>
<dbReference type="PANTHER" id="PTHR34580:SF9">
    <property type="entry name" value="SLL5097 PROTEIN"/>
    <property type="match status" value="1"/>
</dbReference>
<keyword evidence="4" id="KW-1185">Reference proteome</keyword>
<evidence type="ECO:0000313" key="4">
    <source>
        <dbReference type="Proteomes" id="UP000019402"/>
    </source>
</evidence>
<dbReference type="AlphaFoldDB" id="W7Y4Q7"/>
<dbReference type="RefSeq" id="WP_027470446.1">
    <property type="nucleotide sequence ID" value="NZ_BAMD01000152.1"/>
</dbReference>
<dbReference type="Proteomes" id="UP000019402">
    <property type="component" value="Unassembled WGS sequence"/>
</dbReference>
<name>W7Y4Q7_9BACT</name>
<dbReference type="eggNOG" id="COG2378">
    <property type="taxonomic scope" value="Bacteria"/>
</dbReference>
<sequence>MATNKNATIRYQALDRCFRNPGRKFYIEDLIDACNEALLDVDPKSSGIKRRQIYDDIKFMQDSKGFDAPIESFKAGRKAYYRYADINFSINSQPLNEQEAQQLKESLITLTRFKGMPQFEWIEELKARLEDSFKLSSQDNVISFEENPFLTGKEYIGDLYNAITNKQALSIVYRSFKSDEDEIVIFHSYYLKQYNNRWFVCGLNENANRIENRALDRIVLINESKSKYIQNDNIDFGEYFSDVVGVTVESGEEPQKVLLKIEPSLLPYIITKPLHESQVSLKGQARVIQLKVQLNYELESLILSFGEKVEVLEPTGLRNRIRTRVESLIEKYV</sequence>
<dbReference type="InterPro" id="IPR026881">
    <property type="entry name" value="WYL_dom"/>
</dbReference>
<dbReference type="OrthoDB" id="43316at2"/>
<protein>
    <submittedName>
        <fullName evidence="3">Uncharacterized protein</fullName>
    </submittedName>
</protein>
<reference evidence="3 4" key="1">
    <citation type="journal article" date="2014" name="Genome Announc.">
        <title>Draft Genome Sequence of Cytophaga fermentans JCM 21142T, a Facultative Anaerobe Isolated from Marine Mud.</title>
        <authorList>
            <person name="Starns D."/>
            <person name="Oshima K."/>
            <person name="Suda W."/>
            <person name="Iino T."/>
            <person name="Yuki M."/>
            <person name="Inoue J."/>
            <person name="Kitamura K."/>
            <person name="Iida T."/>
            <person name="Darby A."/>
            <person name="Hattori M."/>
            <person name="Ohkuma M."/>
        </authorList>
    </citation>
    <scope>NUCLEOTIDE SEQUENCE [LARGE SCALE GENOMIC DNA]</scope>
    <source>
        <strain evidence="3 4">JCM 21142</strain>
    </source>
</reference>
<gene>
    <name evidence="3" type="ORF">JCM21142_124664</name>
</gene>
<evidence type="ECO:0000259" key="1">
    <source>
        <dbReference type="Pfam" id="PF13280"/>
    </source>
</evidence>
<feature type="domain" description="WCX" evidence="2">
    <location>
        <begin position="254"/>
        <end position="328"/>
    </location>
</feature>
<dbReference type="InterPro" id="IPR057727">
    <property type="entry name" value="WCX_dom"/>
</dbReference>
<dbReference type="Pfam" id="PF25583">
    <property type="entry name" value="WCX"/>
    <property type="match status" value="1"/>
</dbReference>
<dbReference type="PROSITE" id="PS52050">
    <property type="entry name" value="WYL"/>
    <property type="match status" value="1"/>
</dbReference>
<accession>W7Y4Q7</accession>
<dbReference type="InterPro" id="IPR051534">
    <property type="entry name" value="CBASS_pafABC_assoc_protein"/>
</dbReference>
<evidence type="ECO:0000313" key="3">
    <source>
        <dbReference type="EMBL" id="GAF05905.1"/>
    </source>
</evidence>
<dbReference type="PANTHER" id="PTHR34580">
    <property type="match status" value="1"/>
</dbReference>
<dbReference type="EMBL" id="BAMD01000152">
    <property type="protein sequence ID" value="GAF05905.1"/>
    <property type="molecule type" value="Genomic_DNA"/>
</dbReference>
<dbReference type="Pfam" id="PF13280">
    <property type="entry name" value="WYL"/>
    <property type="match status" value="1"/>
</dbReference>
<comment type="caution">
    <text evidence="3">The sequence shown here is derived from an EMBL/GenBank/DDBJ whole genome shotgun (WGS) entry which is preliminary data.</text>
</comment>